<feature type="region of interest" description="Disordered" evidence="7">
    <location>
        <begin position="476"/>
        <end position="508"/>
    </location>
</feature>
<dbReference type="InterPro" id="IPR008271">
    <property type="entry name" value="Ser/Thr_kinase_AS"/>
</dbReference>
<dbReference type="FunFam" id="3.30.200.20:FF:000216">
    <property type="entry name" value="Putative serine/threonine-protein kinase dyrk2"/>
    <property type="match status" value="1"/>
</dbReference>
<keyword evidence="1" id="KW-0723">Serine/threonine-protein kinase</keyword>
<dbReference type="EMBL" id="JARAOO010000003">
    <property type="protein sequence ID" value="KAJ7975309.1"/>
    <property type="molecule type" value="Genomic_DNA"/>
</dbReference>
<dbReference type="InterPro" id="IPR011009">
    <property type="entry name" value="Kinase-like_dom_sf"/>
</dbReference>
<dbReference type="PROSITE" id="PS50011">
    <property type="entry name" value="PROTEIN_KINASE_DOM"/>
    <property type="match status" value="1"/>
</dbReference>
<feature type="region of interest" description="Disordered" evidence="7">
    <location>
        <begin position="51"/>
        <end position="70"/>
    </location>
</feature>
<evidence type="ECO:0000313" key="10">
    <source>
        <dbReference type="Proteomes" id="UP001163823"/>
    </source>
</evidence>
<comment type="caution">
    <text evidence="9">The sequence shown here is derived from an EMBL/GenBank/DDBJ whole genome shotgun (WGS) entry which is preliminary data.</text>
</comment>
<dbReference type="SUPFAM" id="SSF56112">
    <property type="entry name" value="Protein kinase-like (PK-like)"/>
    <property type="match status" value="1"/>
</dbReference>
<evidence type="ECO:0000256" key="7">
    <source>
        <dbReference type="SAM" id="MobiDB-lite"/>
    </source>
</evidence>
<feature type="compositionally biased region" description="Basic and acidic residues" evidence="7">
    <location>
        <begin position="626"/>
        <end position="639"/>
    </location>
</feature>
<dbReference type="AlphaFoldDB" id="A0AAD7VGZ6"/>
<evidence type="ECO:0000256" key="5">
    <source>
        <dbReference type="ARBA" id="ARBA00022777"/>
    </source>
</evidence>
<accession>A0AAD7VGZ6</accession>
<dbReference type="Gene3D" id="1.10.510.10">
    <property type="entry name" value="Transferase(Phosphotransferase) domain 1"/>
    <property type="match status" value="1"/>
</dbReference>
<keyword evidence="5 9" id="KW-0418">Kinase</keyword>
<dbReference type="PANTHER" id="PTHR24058">
    <property type="entry name" value="DUAL SPECIFICITY PROTEIN KINASE"/>
    <property type="match status" value="1"/>
</dbReference>
<dbReference type="Gene3D" id="3.30.200.20">
    <property type="entry name" value="Phosphorylase Kinase, domain 1"/>
    <property type="match status" value="1"/>
</dbReference>
<evidence type="ECO:0000256" key="3">
    <source>
        <dbReference type="ARBA" id="ARBA00022679"/>
    </source>
</evidence>
<feature type="domain" description="Protein kinase" evidence="8">
    <location>
        <begin position="842"/>
        <end position="1144"/>
    </location>
</feature>
<evidence type="ECO:0000256" key="1">
    <source>
        <dbReference type="ARBA" id="ARBA00022527"/>
    </source>
</evidence>
<keyword evidence="3" id="KW-0808">Transferase</keyword>
<feature type="compositionally biased region" description="Basic and acidic residues" evidence="7">
    <location>
        <begin position="735"/>
        <end position="749"/>
    </location>
</feature>
<protein>
    <submittedName>
        <fullName evidence="9">Kinase family protein</fullName>
    </submittedName>
</protein>
<proteinExistence type="predicted"/>
<dbReference type="Proteomes" id="UP001163823">
    <property type="component" value="Chromosome 3"/>
</dbReference>
<dbReference type="PANTHER" id="PTHR24058:SF124">
    <property type="entry name" value="PROTEIN KINASE SUPERFAMILY PROTEIN"/>
    <property type="match status" value="1"/>
</dbReference>
<dbReference type="CDD" id="cd14133">
    <property type="entry name" value="PKc_DYRK_like"/>
    <property type="match status" value="1"/>
</dbReference>
<feature type="region of interest" description="Disordered" evidence="7">
    <location>
        <begin position="621"/>
        <end position="655"/>
    </location>
</feature>
<dbReference type="SMART" id="SM00220">
    <property type="entry name" value="S_TKc"/>
    <property type="match status" value="1"/>
</dbReference>
<dbReference type="InterPro" id="IPR050494">
    <property type="entry name" value="Ser_Thr_dual-spec_kinase"/>
</dbReference>
<dbReference type="GO" id="GO:0004674">
    <property type="term" value="F:protein serine/threonine kinase activity"/>
    <property type="evidence" value="ECO:0007669"/>
    <property type="project" value="UniProtKB-KW"/>
</dbReference>
<sequence>MADTGSVDVILEFLRRNRFTRAEAALRSELSNCPDENGFLQKLTLEEKTVHHMSETDGGKPVAEYQGSGSCNSNEGSKELIVKEIECGTVSNASASKWKNAPPIGEWNKSNEVAGAANKSFTFSKGSEDTVLDLYSWKYNPSNGPFEPYKNDDGISANIVSESEVSEQSKNHISEVLDASRPNVKSGEGNCLPDDKRTSWIGSSSKASIEPKYDRTQMGEPKELDRQLKFNSSYIKESSGDNPWSRSEDNVNSSAGLWNNCSVKTVFPFSKGDTSTSYDSAIDSDKKEGKMKAEMSDVRSAIKEQVDEVGRALYFGKSQGSFDQKTIGSLPFPLVLESQKEEFPRLPPVKIKSEDKSLTVNWEEKFERDGPALKLIGADNTHAIGTLLDVPVGQEINSAGVKRVTGGSWLSVSQGITEDTSDLVSGFATVGDGLSESVDYPNEYWDSDEYDDDDDVGYMRQPIEDETWFLAHEVDYPSDNEKGTGHGSVPDLQERGPSKDEDDDQSFAEEDSYFSGEQYFQGKNVQPVTASDDPIGLTVTEMYGRTDENDFAHYDGQLMDEEELNLMRARTCLAGHGSVRSIGVGMNSDAADIGSEVRDSLIGGSSEGDLEYFCDHDIGLGGSRHPHNDPDKKYIDRPQKDKKKANKHESNKYVVGNDKGAGLQLKTHTQGGFSFPPPLKDGELVQACSSKSQWSNNCNAVISGETDDCLNALMGSNDMLASWRRKSTDSSPVKSSRDENNAHIVRSRDSTPSTVSNYGYAEREHAKLEEDEKSGAAREEEAVASLDDEEAAAVQEQVRQIKAQEEEFETFNLKIVHRKNRTGFEEDKNFHVVLNSVIAGRYHVTEYLGSAAFSKAIQAHDLHTGMDVCVKIIKNNKDFFDQSLDEIKLLKYVNKHDPADKYHILRLYDYFYYREHLLIVCELLKANLYEFHKFNRESGGEVYFTMPRLQSITIQCLEALQFLHGLGLIHCDLKPENILVKSYSRCEVKVIDLGSSCFETDHLCSYVQSRSYRAPEVILGLPYSKKIDIWSLGCILAELCTGNVLFQNDSPATLLARVIGIIGPIDQSMLAKGRDTYKYFTKNHMLYERNQETNRLEYLIPKKTSLRHRLPMGDQGFIDFVDHLLEINPKKRPSASEALKHPWLSYPYEPISS</sequence>
<name>A0AAD7VGZ6_QUISA</name>
<dbReference type="PROSITE" id="PS00108">
    <property type="entry name" value="PROTEIN_KINASE_ST"/>
    <property type="match status" value="1"/>
</dbReference>
<dbReference type="InterPro" id="IPR000719">
    <property type="entry name" value="Prot_kinase_dom"/>
</dbReference>
<organism evidence="9 10">
    <name type="scientific">Quillaja saponaria</name>
    <name type="common">Soap bark tree</name>
    <dbReference type="NCBI Taxonomy" id="32244"/>
    <lineage>
        <taxon>Eukaryota</taxon>
        <taxon>Viridiplantae</taxon>
        <taxon>Streptophyta</taxon>
        <taxon>Embryophyta</taxon>
        <taxon>Tracheophyta</taxon>
        <taxon>Spermatophyta</taxon>
        <taxon>Magnoliopsida</taxon>
        <taxon>eudicotyledons</taxon>
        <taxon>Gunneridae</taxon>
        <taxon>Pentapetalae</taxon>
        <taxon>rosids</taxon>
        <taxon>fabids</taxon>
        <taxon>Fabales</taxon>
        <taxon>Quillajaceae</taxon>
        <taxon>Quillaja</taxon>
    </lineage>
</organism>
<keyword evidence="2" id="KW-0597">Phosphoprotein</keyword>
<dbReference type="GO" id="GO:0005524">
    <property type="term" value="F:ATP binding"/>
    <property type="evidence" value="ECO:0007669"/>
    <property type="project" value="UniProtKB-KW"/>
</dbReference>
<dbReference type="KEGG" id="qsa:O6P43_005250"/>
<evidence type="ECO:0000259" key="8">
    <source>
        <dbReference type="PROSITE" id="PS50011"/>
    </source>
</evidence>
<evidence type="ECO:0000256" key="2">
    <source>
        <dbReference type="ARBA" id="ARBA00022553"/>
    </source>
</evidence>
<keyword evidence="4" id="KW-0547">Nucleotide-binding</keyword>
<evidence type="ECO:0000256" key="6">
    <source>
        <dbReference type="ARBA" id="ARBA00022840"/>
    </source>
</evidence>
<keyword evidence="10" id="KW-1185">Reference proteome</keyword>
<evidence type="ECO:0000313" key="9">
    <source>
        <dbReference type="EMBL" id="KAJ7975309.1"/>
    </source>
</evidence>
<feature type="region of interest" description="Disordered" evidence="7">
    <location>
        <begin position="724"/>
        <end position="759"/>
    </location>
</feature>
<evidence type="ECO:0000256" key="4">
    <source>
        <dbReference type="ARBA" id="ARBA00022741"/>
    </source>
</evidence>
<keyword evidence="6" id="KW-0067">ATP-binding</keyword>
<reference evidence="9" key="1">
    <citation type="journal article" date="2023" name="Science">
        <title>Elucidation of the pathway for biosynthesis of saponin adjuvants from the soapbark tree.</title>
        <authorList>
            <person name="Reed J."/>
            <person name="Orme A."/>
            <person name="El-Demerdash A."/>
            <person name="Owen C."/>
            <person name="Martin L.B.B."/>
            <person name="Misra R.C."/>
            <person name="Kikuchi S."/>
            <person name="Rejzek M."/>
            <person name="Martin A.C."/>
            <person name="Harkess A."/>
            <person name="Leebens-Mack J."/>
            <person name="Louveau T."/>
            <person name="Stephenson M.J."/>
            <person name="Osbourn A."/>
        </authorList>
    </citation>
    <scope>NUCLEOTIDE SEQUENCE</scope>
    <source>
        <strain evidence="9">S10</strain>
    </source>
</reference>
<dbReference type="Pfam" id="PF00069">
    <property type="entry name" value="Pkinase"/>
    <property type="match status" value="1"/>
</dbReference>
<dbReference type="FunFam" id="1.10.510.10:FF:000380">
    <property type="entry name" value="Serine/threonine-protein kinase ppk15"/>
    <property type="match status" value="1"/>
</dbReference>
<gene>
    <name evidence="9" type="ORF">O6P43_005250</name>
</gene>